<organism evidence="3 4">
    <name type="scientific">Colletotrichum karsti</name>
    <dbReference type="NCBI Taxonomy" id="1095194"/>
    <lineage>
        <taxon>Eukaryota</taxon>
        <taxon>Fungi</taxon>
        <taxon>Dikarya</taxon>
        <taxon>Ascomycota</taxon>
        <taxon>Pezizomycotina</taxon>
        <taxon>Sordariomycetes</taxon>
        <taxon>Hypocreomycetidae</taxon>
        <taxon>Glomerellales</taxon>
        <taxon>Glomerellaceae</taxon>
        <taxon>Colletotrichum</taxon>
        <taxon>Colletotrichum boninense species complex</taxon>
    </lineage>
</organism>
<gene>
    <name evidence="3" type="ORF">CkaCkLH20_12226</name>
</gene>
<dbReference type="AlphaFoldDB" id="A0A9P6HUT9"/>
<feature type="region of interest" description="Disordered" evidence="1">
    <location>
        <begin position="60"/>
        <end position="86"/>
    </location>
</feature>
<sequence length="165" mass="17988">MHFAPSFAPANIAFPARWLLLLFASLALGTLYAPAPSSNDFITGVSPDIERLPRARDVKAGRPRLLPKDLSTSHPQPTTLASRRSCDHYRQPKERCGADVPAILPTIPGGFSSSRLDSESLTLANHELLKPEQKAPIPASQKMQDIQRKVAPLLASNVSKDEESQ</sequence>
<proteinExistence type="predicted"/>
<dbReference type="OrthoDB" id="16066at2759"/>
<feature type="signal peptide" evidence="2">
    <location>
        <begin position="1"/>
        <end position="29"/>
    </location>
</feature>
<evidence type="ECO:0000256" key="1">
    <source>
        <dbReference type="SAM" id="MobiDB-lite"/>
    </source>
</evidence>
<dbReference type="RefSeq" id="XP_038739723.1">
    <property type="nucleotide sequence ID" value="XM_038894939.1"/>
</dbReference>
<feature type="compositionally biased region" description="Polar residues" evidence="1">
    <location>
        <begin position="70"/>
        <end position="82"/>
    </location>
</feature>
<name>A0A9P6HUT9_9PEZI</name>
<reference evidence="3" key="1">
    <citation type="submission" date="2020-03" db="EMBL/GenBank/DDBJ databases">
        <authorList>
            <person name="He L."/>
        </authorList>
    </citation>
    <scope>NUCLEOTIDE SEQUENCE</scope>
    <source>
        <strain evidence="3">CkLH20</strain>
    </source>
</reference>
<dbReference type="GeneID" id="62168013"/>
<feature type="region of interest" description="Disordered" evidence="1">
    <location>
        <begin position="129"/>
        <end position="165"/>
    </location>
</feature>
<evidence type="ECO:0000256" key="2">
    <source>
        <dbReference type="SAM" id="SignalP"/>
    </source>
</evidence>
<protein>
    <submittedName>
        <fullName evidence="3">Uncharacterized protein</fullName>
    </submittedName>
</protein>
<accession>A0A9P6HUT9</accession>
<keyword evidence="4" id="KW-1185">Reference proteome</keyword>
<comment type="caution">
    <text evidence="3">The sequence shown here is derived from an EMBL/GenBank/DDBJ whole genome shotgun (WGS) entry which is preliminary data.</text>
</comment>
<dbReference type="EMBL" id="JAATWM020000056">
    <property type="protein sequence ID" value="KAF9870262.1"/>
    <property type="molecule type" value="Genomic_DNA"/>
</dbReference>
<feature type="chain" id="PRO_5040352246" evidence="2">
    <location>
        <begin position="30"/>
        <end position="165"/>
    </location>
</feature>
<dbReference type="Proteomes" id="UP000781932">
    <property type="component" value="Unassembled WGS sequence"/>
</dbReference>
<evidence type="ECO:0000313" key="4">
    <source>
        <dbReference type="Proteomes" id="UP000781932"/>
    </source>
</evidence>
<reference evidence="3" key="2">
    <citation type="submission" date="2020-11" db="EMBL/GenBank/DDBJ databases">
        <title>Whole genome sequencing of Colletotrichum sp.</title>
        <authorList>
            <person name="Li H."/>
        </authorList>
    </citation>
    <scope>NUCLEOTIDE SEQUENCE</scope>
    <source>
        <strain evidence="3">CkLH20</strain>
    </source>
</reference>
<evidence type="ECO:0000313" key="3">
    <source>
        <dbReference type="EMBL" id="KAF9870262.1"/>
    </source>
</evidence>
<keyword evidence="2" id="KW-0732">Signal</keyword>